<dbReference type="FunFam" id="3.90.1150.10:FF:000092">
    <property type="entry name" value="Capsular polysaccharide biosynthesis protein"/>
    <property type="match status" value="1"/>
</dbReference>
<evidence type="ECO:0000256" key="2">
    <source>
        <dbReference type="PIRSR" id="PIRSR000390-2"/>
    </source>
</evidence>
<dbReference type="CDD" id="cd00616">
    <property type="entry name" value="AHBA_syn"/>
    <property type="match status" value="1"/>
</dbReference>
<dbReference type="InterPro" id="IPR015422">
    <property type="entry name" value="PyrdxlP-dep_Trfase_small"/>
</dbReference>
<dbReference type="Proteomes" id="UP000198823">
    <property type="component" value="Unassembled WGS sequence"/>
</dbReference>
<sequence>MSRTDNKVIPFSPPDITQEEIAEVIKALESGWITTGPRTKEFERKIAEYVGVNRAVCLNSATAAMEMTLRILGVGPGDEVITTAYTYTASASVVSHVGAKLILVDTAKDSYEMDYNKLREAITEKTKVIIPVDIAGRMCDYAAIYRAVEDKKEIYQAKNDIQKQFDRVIVMADAAHALGAERSGKKCGQVADFTCYSFHAVKNLTTAEGGAVVWRNDRGLDDDWIYQQYMLYSLHGQSKDALAKTQKGAWEYDIIFPAYKCNMTDITAAIGLVQLRRYDDLLKKREELIERYNEGLLEIKIDSLLHYSDNYTSSGHLYFVRVPGIKEKQRNEIIVQMAEAGISCNVHYKPLPMLTAYQRLGFDIDEYPNAFRQYENEITLPLNTLMTTSDVDYVTQKFKAIINAL</sequence>
<accession>A0A1G6ZAJ3</accession>
<organism evidence="4 5">
    <name type="scientific">Bhargavaea beijingensis</name>
    <dbReference type="NCBI Taxonomy" id="426756"/>
    <lineage>
        <taxon>Bacteria</taxon>
        <taxon>Bacillati</taxon>
        <taxon>Bacillota</taxon>
        <taxon>Bacilli</taxon>
        <taxon>Bacillales</taxon>
        <taxon>Caryophanaceae</taxon>
        <taxon>Bhargavaea</taxon>
    </lineage>
</organism>
<dbReference type="InterPro" id="IPR000653">
    <property type="entry name" value="DegT/StrS_aminotransferase"/>
</dbReference>
<dbReference type="Gene3D" id="3.40.640.10">
    <property type="entry name" value="Type I PLP-dependent aspartate aminotransferase-like (Major domain)"/>
    <property type="match status" value="1"/>
</dbReference>
<dbReference type="PANTHER" id="PTHR30244:SF34">
    <property type="entry name" value="DTDP-4-AMINO-4,6-DIDEOXYGALACTOSE TRANSAMINASE"/>
    <property type="match status" value="1"/>
</dbReference>
<dbReference type="AlphaFoldDB" id="A0A1G6ZAJ3"/>
<dbReference type="GO" id="GO:0000271">
    <property type="term" value="P:polysaccharide biosynthetic process"/>
    <property type="evidence" value="ECO:0007669"/>
    <property type="project" value="TreeGrafter"/>
</dbReference>
<evidence type="ECO:0000313" key="4">
    <source>
        <dbReference type="EMBL" id="SDD99037.1"/>
    </source>
</evidence>
<comment type="similarity">
    <text evidence="3">Belongs to the DegT/DnrJ/EryC1 family.</text>
</comment>
<name>A0A1G6ZAJ3_9BACL</name>
<proteinExistence type="inferred from homology"/>
<evidence type="ECO:0000313" key="5">
    <source>
        <dbReference type="Proteomes" id="UP000198823"/>
    </source>
</evidence>
<dbReference type="Gene3D" id="3.90.1150.10">
    <property type="entry name" value="Aspartate Aminotransferase, domain 1"/>
    <property type="match status" value="1"/>
</dbReference>
<reference evidence="4 5" key="1">
    <citation type="submission" date="2016-10" db="EMBL/GenBank/DDBJ databases">
        <authorList>
            <person name="de Groot N.N."/>
        </authorList>
    </citation>
    <scope>NUCLEOTIDE SEQUENCE [LARGE SCALE GENOMIC DNA]</scope>
    <source>
        <strain evidence="4 5">CGMCC 1.6762</strain>
    </source>
</reference>
<dbReference type="FunFam" id="3.40.640.10:FF:000077">
    <property type="entry name" value="Spore coat polysaccharide biosynthesis protein spsC"/>
    <property type="match status" value="1"/>
</dbReference>
<dbReference type="STRING" id="426756.SAMN04488126_102249"/>
<dbReference type="GO" id="GO:0008483">
    <property type="term" value="F:transaminase activity"/>
    <property type="evidence" value="ECO:0007669"/>
    <property type="project" value="TreeGrafter"/>
</dbReference>
<evidence type="ECO:0000256" key="3">
    <source>
        <dbReference type="RuleBase" id="RU004508"/>
    </source>
</evidence>
<gene>
    <name evidence="4" type="ORF">SAMN04488126_102249</name>
</gene>
<evidence type="ECO:0000256" key="1">
    <source>
        <dbReference type="PIRSR" id="PIRSR000390-1"/>
    </source>
</evidence>
<dbReference type="Pfam" id="PF01041">
    <property type="entry name" value="DegT_DnrJ_EryC1"/>
    <property type="match status" value="1"/>
</dbReference>
<keyword evidence="2 3" id="KW-0663">Pyridoxal phosphate</keyword>
<dbReference type="EMBL" id="FNAR01000002">
    <property type="protein sequence ID" value="SDD99037.1"/>
    <property type="molecule type" value="Genomic_DNA"/>
</dbReference>
<dbReference type="InterPro" id="IPR015424">
    <property type="entry name" value="PyrdxlP-dep_Trfase"/>
</dbReference>
<protein>
    <submittedName>
        <fullName evidence="4">dTDP-4-amino-4,6-dideoxygalactose transaminase</fullName>
    </submittedName>
</protein>
<dbReference type="SUPFAM" id="SSF53383">
    <property type="entry name" value="PLP-dependent transferases"/>
    <property type="match status" value="1"/>
</dbReference>
<dbReference type="RefSeq" id="WP_092094424.1">
    <property type="nucleotide sequence ID" value="NZ_FNAR01000002.1"/>
</dbReference>
<dbReference type="OrthoDB" id="9810913at2"/>
<feature type="active site" description="Proton acceptor" evidence="1">
    <location>
        <position position="202"/>
    </location>
</feature>
<dbReference type="GO" id="GO:0030170">
    <property type="term" value="F:pyridoxal phosphate binding"/>
    <property type="evidence" value="ECO:0007669"/>
    <property type="project" value="TreeGrafter"/>
</dbReference>
<dbReference type="InterPro" id="IPR015421">
    <property type="entry name" value="PyrdxlP-dep_Trfase_major"/>
</dbReference>
<dbReference type="PIRSF" id="PIRSF000390">
    <property type="entry name" value="PLP_StrS"/>
    <property type="match status" value="1"/>
</dbReference>
<feature type="modified residue" description="N6-(pyridoxal phosphate)lysine" evidence="2">
    <location>
        <position position="202"/>
    </location>
</feature>
<dbReference type="PANTHER" id="PTHR30244">
    <property type="entry name" value="TRANSAMINASE"/>
    <property type="match status" value="1"/>
</dbReference>